<feature type="region of interest" description="Disordered" evidence="4">
    <location>
        <begin position="510"/>
        <end position="655"/>
    </location>
</feature>
<dbReference type="Pfam" id="PF00076">
    <property type="entry name" value="RRM_1"/>
    <property type="match status" value="2"/>
</dbReference>
<feature type="region of interest" description="Disordered" evidence="4">
    <location>
        <begin position="671"/>
        <end position="706"/>
    </location>
</feature>
<feature type="compositionally biased region" description="Gly residues" evidence="4">
    <location>
        <begin position="514"/>
        <end position="527"/>
    </location>
</feature>
<proteinExistence type="predicted"/>
<evidence type="ECO:0000256" key="1">
    <source>
        <dbReference type="ARBA" id="ARBA00004123"/>
    </source>
</evidence>
<name>A0A9W6ZHX6_9STRA</name>
<comment type="caution">
    <text evidence="6">The sequence shown here is derived from an EMBL/GenBank/DDBJ whole genome shotgun (WGS) entry which is preliminary data.</text>
</comment>
<feature type="compositionally biased region" description="Polar residues" evidence="4">
    <location>
        <begin position="688"/>
        <end position="706"/>
    </location>
</feature>
<evidence type="ECO:0000313" key="6">
    <source>
        <dbReference type="EMBL" id="GMH52406.1"/>
    </source>
</evidence>
<feature type="compositionally biased region" description="Low complexity" evidence="4">
    <location>
        <begin position="595"/>
        <end position="605"/>
    </location>
</feature>
<feature type="compositionally biased region" description="Basic and acidic residues" evidence="4">
    <location>
        <begin position="370"/>
        <end position="395"/>
    </location>
</feature>
<feature type="region of interest" description="Disordered" evidence="4">
    <location>
        <begin position="212"/>
        <end position="280"/>
    </location>
</feature>
<evidence type="ECO:0000256" key="3">
    <source>
        <dbReference type="PROSITE-ProRule" id="PRU00176"/>
    </source>
</evidence>
<evidence type="ECO:0000256" key="4">
    <source>
        <dbReference type="SAM" id="MobiDB-lite"/>
    </source>
</evidence>
<feature type="compositionally biased region" description="Low complexity" evidence="4">
    <location>
        <begin position="441"/>
        <end position="451"/>
    </location>
</feature>
<evidence type="ECO:0000259" key="5">
    <source>
        <dbReference type="PROSITE" id="PS50102"/>
    </source>
</evidence>
<dbReference type="InterPro" id="IPR012677">
    <property type="entry name" value="Nucleotide-bd_a/b_plait_sf"/>
</dbReference>
<keyword evidence="7" id="KW-1185">Reference proteome</keyword>
<keyword evidence="2" id="KW-0539">Nucleus</keyword>
<feature type="compositionally biased region" description="Low complexity" evidence="4">
    <location>
        <begin position="212"/>
        <end position="247"/>
    </location>
</feature>
<accession>A0A9W6ZHX6</accession>
<evidence type="ECO:0000256" key="2">
    <source>
        <dbReference type="ARBA" id="ARBA00023242"/>
    </source>
</evidence>
<dbReference type="GO" id="GO:0005654">
    <property type="term" value="C:nucleoplasm"/>
    <property type="evidence" value="ECO:0007669"/>
    <property type="project" value="TreeGrafter"/>
</dbReference>
<feature type="compositionally biased region" description="Low complexity" evidence="4">
    <location>
        <begin position="618"/>
        <end position="630"/>
    </location>
</feature>
<feature type="compositionally biased region" description="Polar residues" evidence="4">
    <location>
        <begin position="104"/>
        <end position="115"/>
    </location>
</feature>
<feature type="domain" description="RRM" evidence="5">
    <location>
        <begin position="9"/>
        <end position="90"/>
    </location>
</feature>
<gene>
    <name evidence="6" type="ORF">TrLO_g4411</name>
</gene>
<dbReference type="OrthoDB" id="1875751at2759"/>
<dbReference type="PANTHER" id="PTHR48033:SF10">
    <property type="entry name" value="RNA-BINDING PROTEIN SQUID"/>
    <property type="match status" value="1"/>
</dbReference>
<dbReference type="Proteomes" id="UP001165122">
    <property type="component" value="Unassembled WGS sequence"/>
</dbReference>
<sequence length="769" mass="82253">MSVDDLGTRKLFVGGLSYQTTQASLSHHFSLYGELEDTVIMKDSISRRSRGFGFVTYKTGEGANAALKVGRWEVDEREVDAKLAVPRAEGEGPTKASPPLPTRKFSNPSLSSSDLPTMGRADATSFHPHKLFVGGLHYATTTGSFRAYFESYGEIEGAMVVFNRETRKSRGFGFVIFKESNSVNKVMADGDHFINGKQVEIKVAVPRSDAAGGLNLSEGSGSEGGSSNPNSRRASRSSAGSAVSPQSTARRISRGNITNSPTSSPQSLQRRLSRGEVKVEDGGLGKVPILKIPNSSANVERENLKEHLKEKQTTQAEAPVPAPKPFSYASALRGSQVSAAQPKPAPANAKTPAPADRAKSTAPAPPAVEAKNKVDFGVGEKTKEANKTAKVDKGTEQNNSKKNKEKKTNPTEQPTAKNPTEEPLKPPPAGAKEKPQINPPTLTETEQATTKTQNPMNLSAAQEGLYQQSYQQPQGLNPFVQQMVQDQAVHGHGTGFTQQQHQQPQLDMQQGNYAGVGKGANFGGNGPYGMPPQAPLYHRDGNHHQQQQQQQYQQQQYHHQQYQYQQQQRMQGQQNQQRLFGVGGGGGGGEGLASQYPQQHQQQQQNPGFFNNNHHTTQQQQRQQQQQQPQLNLYGGAAPNSNLGRTSPVLGNSGGVAKTNGDSLLSSAPLQFPSMFGSPGGGGLLSAQPWNQQQQGNAGNPTSVQYGQLGGQFGSAAGGGGGGFGVGVGGFSAAGGSEQQFGYALGQNMYQGQQGKQQAQGQQQQQPQF</sequence>
<dbReference type="SMART" id="SM00360">
    <property type="entry name" value="RRM"/>
    <property type="match status" value="2"/>
</dbReference>
<dbReference type="AlphaFoldDB" id="A0A9W6ZHX6"/>
<feature type="compositionally biased region" description="Polar residues" evidence="4">
    <location>
        <begin position="606"/>
        <end position="617"/>
    </location>
</feature>
<dbReference type="PANTHER" id="PTHR48033">
    <property type="entry name" value="RNA-BINDING (RRM/RBD/RNP MOTIFS) FAMILY PROTEIN"/>
    <property type="match status" value="1"/>
</dbReference>
<dbReference type="PROSITE" id="PS50102">
    <property type="entry name" value="RRM"/>
    <property type="match status" value="2"/>
</dbReference>
<dbReference type="GO" id="GO:0010468">
    <property type="term" value="P:regulation of gene expression"/>
    <property type="evidence" value="ECO:0007669"/>
    <property type="project" value="TreeGrafter"/>
</dbReference>
<feature type="region of interest" description="Disordered" evidence="4">
    <location>
        <begin position="83"/>
        <end position="119"/>
    </location>
</feature>
<keyword evidence="3" id="KW-0694">RNA-binding</keyword>
<organism evidence="6 7">
    <name type="scientific">Triparma laevis f. longispina</name>
    <dbReference type="NCBI Taxonomy" id="1714387"/>
    <lineage>
        <taxon>Eukaryota</taxon>
        <taxon>Sar</taxon>
        <taxon>Stramenopiles</taxon>
        <taxon>Ochrophyta</taxon>
        <taxon>Bolidophyceae</taxon>
        <taxon>Parmales</taxon>
        <taxon>Triparmaceae</taxon>
        <taxon>Triparma</taxon>
    </lineage>
</organism>
<feature type="domain" description="RRM" evidence="5">
    <location>
        <begin position="129"/>
        <end position="206"/>
    </location>
</feature>
<feature type="compositionally biased region" description="Low complexity" evidence="4">
    <location>
        <begin position="544"/>
        <end position="577"/>
    </location>
</feature>
<feature type="region of interest" description="Disordered" evidence="4">
    <location>
        <begin position="307"/>
        <end position="451"/>
    </location>
</feature>
<evidence type="ECO:0000313" key="7">
    <source>
        <dbReference type="Proteomes" id="UP001165122"/>
    </source>
</evidence>
<dbReference type="SUPFAM" id="SSF54928">
    <property type="entry name" value="RNA-binding domain, RBD"/>
    <property type="match status" value="2"/>
</dbReference>
<dbReference type="Gene3D" id="3.30.70.330">
    <property type="match status" value="2"/>
</dbReference>
<dbReference type="EMBL" id="BRXW01000417">
    <property type="protein sequence ID" value="GMH52406.1"/>
    <property type="molecule type" value="Genomic_DNA"/>
</dbReference>
<dbReference type="GO" id="GO:0000785">
    <property type="term" value="C:chromatin"/>
    <property type="evidence" value="ECO:0007669"/>
    <property type="project" value="TreeGrafter"/>
</dbReference>
<dbReference type="InterPro" id="IPR000504">
    <property type="entry name" value="RRM_dom"/>
</dbReference>
<feature type="compositionally biased region" description="Gly residues" evidence="4">
    <location>
        <begin position="581"/>
        <end position="591"/>
    </location>
</feature>
<dbReference type="GO" id="GO:0003723">
    <property type="term" value="F:RNA binding"/>
    <property type="evidence" value="ECO:0007669"/>
    <property type="project" value="UniProtKB-UniRule"/>
</dbReference>
<protein>
    <recommendedName>
        <fullName evidence="5">RRM domain-containing protein</fullName>
    </recommendedName>
</protein>
<reference evidence="7" key="1">
    <citation type="journal article" date="2023" name="Commun. Biol.">
        <title>Genome analysis of Parmales, the sister group of diatoms, reveals the evolutionary specialization of diatoms from phago-mixotrophs to photoautotrophs.</title>
        <authorList>
            <person name="Ban H."/>
            <person name="Sato S."/>
            <person name="Yoshikawa S."/>
            <person name="Yamada K."/>
            <person name="Nakamura Y."/>
            <person name="Ichinomiya M."/>
            <person name="Sato N."/>
            <person name="Blanc-Mathieu R."/>
            <person name="Endo H."/>
            <person name="Kuwata A."/>
            <person name="Ogata H."/>
        </authorList>
    </citation>
    <scope>NUCLEOTIDE SEQUENCE [LARGE SCALE GENOMIC DNA]</scope>
    <source>
        <strain evidence="7">NIES 3700</strain>
    </source>
</reference>
<comment type="subcellular location">
    <subcellularLocation>
        <location evidence="1">Nucleus</location>
    </subcellularLocation>
</comment>
<dbReference type="InterPro" id="IPR035979">
    <property type="entry name" value="RBD_domain_sf"/>
</dbReference>
<feature type="compositionally biased region" description="Low complexity" evidence="4">
    <location>
        <begin position="339"/>
        <end position="355"/>
    </location>
</feature>